<dbReference type="Proteomes" id="UP001295444">
    <property type="component" value="Unassembled WGS sequence"/>
</dbReference>
<evidence type="ECO:0000313" key="3">
    <source>
        <dbReference type="Proteomes" id="UP001295444"/>
    </source>
</evidence>
<dbReference type="EMBL" id="CAKOES020000255">
    <property type="protein sequence ID" value="CAH2330114.1"/>
    <property type="molecule type" value="Genomic_DNA"/>
</dbReference>
<proteinExistence type="predicted"/>
<comment type="caution">
    <text evidence="2">The sequence shown here is derived from an EMBL/GenBank/DDBJ whole genome shotgun (WGS) entry which is preliminary data.</text>
</comment>
<evidence type="ECO:0000256" key="1">
    <source>
        <dbReference type="SAM" id="MobiDB-lite"/>
    </source>
</evidence>
<organism evidence="2 3">
    <name type="scientific">Pelobates cultripes</name>
    <name type="common">Western spadefoot toad</name>
    <dbReference type="NCBI Taxonomy" id="61616"/>
    <lineage>
        <taxon>Eukaryota</taxon>
        <taxon>Metazoa</taxon>
        <taxon>Chordata</taxon>
        <taxon>Craniata</taxon>
        <taxon>Vertebrata</taxon>
        <taxon>Euteleostomi</taxon>
        <taxon>Amphibia</taxon>
        <taxon>Batrachia</taxon>
        <taxon>Anura</taxon>
        <taxon>Pelobatoidea</taxon>
        <taxon>Pelobatidae</taxon>
        <taxon>Pelobates</taxon>
    </lineage>
</organism>
<reference evidence="2" key="1">
    <citation type="submission" date="2022-03" db="EMBL/GenBank/DDBJ databases">
        <authorList>
            <person name="Alioto T."/>
            <person name="Alioto T."/>
            <person name="Gomez Garrido J."/>
        </authorList>
    </citation>
    <scope>NUCLEOTIDE SEQUENCE</scope>
</reference>
<keyword evidence="3" id="KW-1185">Reference proteome</keyword>
<name>A0AAD1TLL6_PELCU</name>
<gene>
    <name evidence="2" type="ORF">PECUL_23A015199</name>
</gene>
<evidence type="ECO:0000313" key="2">
    <source>
        <dbReference type="EMBL" id="CAH2330114.1"/>
    </source>
</evidence>
<sequence length="154" mass="16400">MQSGKEFDICNPATSATITPTPPAGLKLPILAEASLEQMNSEELHSLLDAAMAKSVTQAIYTAMGAMSDNITQSIPSALWPTQLPPTLTTTPPESIPVAPSGHKAAKKSRHLDEDASKIIQTDRVQPVTEPVVAPQLRAPHRAKSELEEGKSLD</sequence>
<feature type="region of interest" description="Disordered" evidence="1">
    <location>
        <begin position="82"/>
        <end position="154"/>
    </location>
</feature>
<dbReference type="AlphaFoldDB" id="A0AAD1TLL6"/>
<accession>A0AAD1TLL6</accession>
<feature type="compositionally biased region" description="Basic and acidic residues" evidence="1">
    <location>
        <begin position="143"/>
        <end position="154"/>
    </location>
</feature>
<protein>
    <submittedName>
        <fullName evidence="2">Uncharacterized protein</fullName>
    </submittedName>
</protein>
<feature type="compositionally biased region" description="Low complexity" evidence="1">
    <location>
        <begin position="82"/>
        <end position="93"/>
    </location>
</feature>